<keyword evidence="1" id="KW-0175">Coiled coil</keyword>
<feature type="transmembrane region" description="Helical" evidence="2">
    <location>
        <begin position="40"/>
        <end position="62"/>
    </location>
</feature>
<protein>
    <recommendedName>
        <fullName evidence="5">ABC transporter permease</fullName>
    </recommendedName>
</protein>
<name>A0A9D2NM47_9FIRM</name>
<evidence type="ECO:0000313" key="3">
    <source>
        <dbReference type="EMBL" id="HJC34787.1"/>
    </source>
</evidence>
<evidence type="ECO:0008006" key="5">
    <source>
        <dbReference type="Google" id="ProtNLM"/>
    </source>
</evidence>
<accession>A0A9D2NM47</accession>
<comment type="caution">
    <text evidence="3">The sequence shown here is derived from an EMBL/GenBank/DDBJ whole genome shotgun (WGS) entry which is preliminary data.</text>
</comment>
<organism evidence="3 4">
    <name type="scientific">Candidatus Mediterraneibacter faecipullorum</name>
    <dbReference type="NCBI Taxonomy" id="2838670"/>
    <lineage>
        <taxon>Bacteria</taxon>
        <taxon>Bacillati</taxon>
        <taxon>Bacillota</taxon>
        <taxon>Clostridia</taxon>
        <taxon>Lachnospirales</taxon>
        <taxon>Lachnospiraceae</taxon>
        <taxon>Mediterraneibacter</taxon>
    </lineage>
</organism>
<keyword evidence="2" id="KW-1133">Transmembrane helix</keyword>
<evidence type="ECO:0000313" key="4">
    <source>
        <dbReference type="Proteomes" id="UP000823890"/>
    </source>
</evidence>
<dbReference type="InterPro" id="IPR010540">
    <property type="entry name" value="CmpB_TMEM229"/>
</dbReference>
<feature type="transmembrane region" description="Helical" evidence="2">
    <location>
        <begin position="6"/>
        <end position="28"/>
    </location>
</feature>
<dbReference type="Proteomes" id="UP000823890">
    <property type="component" value="Unassembled WGS sequence"/>
</dbReference>
<dbReference type="EMBL" id="DWWO01000112">
    <property type="protein sequence ID" value="HJC34787.1"/>
    <property type="molecule type" value="Genomic_DNA"/>
</dbReference>
<evidence type="ECO:0000256" key="1">
    <source>
        <dbReference type="SAM" id="Coils"/>
    </source>
</evidence>
<feature type="transmembrane region" description="Helical" evidence="2">
    <location>
        <begin position="141"/>
        <end position="162"/>
    </location>
</feature>
<proteinExistence type="predicted"/>
<feature type="transmembrane region" description="Helical" evidence="2">
    <location>
        <begin position="110"/>
        <end position="129"/>
    </location>
</feature>
<evidence type="ECO:0000256" key="2">
    <source>
        <dbReference type="SAM" id="Phobius"/>
    </source>
</evidence>
<dbReference type="Pfam" id="PF06541">
    <property type="entry name" value="ABC_trans_CmpB"/>
    <property type="match status" value="1"/>
</dbReference>
<keyword evidence="2" id="KW-0812">Transmembrane</keyword>
<reference evidence="3" key="2">
    <citation type="submission" date="2021-04" db="EMBL/GenBank/DDBJ databases">
        <authorList>
            <person name="Gilroy R."/>
        </authorList>
    </citation>
    <scope>NUCLEOTIDE SEQUENCE</scope>
    <source>
        <strain evidence="3">ChiW19-954</strain>
    </source>
</reference>
<keyword evidence="2" id="KW-0472">Membrane</keyword>
<feature type="coiled-coil region" evidence="1">
    <location>
        <begin position="168"/>
        <end position="198"/>
    </location>
</feature>
<feature type="transmembrane region" description="Helical" evidence="2">
    <location>
        <begin position="68"/>
        <end position="89"/>
    </location>
</feature>
<reference evidence="3" key="1">
    <citation type="journal article" date="2021" name="PeerJ">
        <title>Extensive microbial diversity within the chicken gut microbiome revealed by metagenomics and culture.</title>
        <authorList>
            <person name="Gilroy R."/>
            <person name="Ravi A."/>
            <person name="Getino M."/>
            <person name="Pursley I."/>
            <person name="Horton D.L."/>
            <person name="Alikhan N.F."/>
            <person name="Baker D."/>
            <person name="Gharbi K."/>
            <person name="Hall N."/>
            <person name="Watson M."/>
            <person name="Adriaenssens E.M."/>
            <person name="Foster-Nyarko E."/>
            <person name="Jarju S."/>
            <person name="Secka A."/>
            <person name="Antonio M."/>
            <person name="Oren A."/>
            <person name="Chaudhuri R.R."/>
            <person name="La Ragione R."/>
            <person name="Hildebrand F."/>
            <person name="Pallen M.J."/>
        </authorList>
    </citation>
    <scope>NUCLEOTIDE SEQUENCE</scope>
    <source>
        <strain evidence="3">ChiW19-954</strain>
    </source>
</reference>
<sequence length="355" mass="41568">MHTYHLTQWILFFFIYSFIGWIWESCYVSARKRQWVNRGFLHGPMLPIYGSGALVILISTIGVREDPWLIFLFGMLAATVLEYITGAVMERLFHVRYWDYSRQKLNLKGYICVSSSLCWGVFSVLLVRVVHIPVERAVLDIPLFITDGAALVLTVIMSVDLTQSFNEAMDLKKVLVQLEESKAQIREMQEKIRNVSEEMLADYRRRSDELLTDYRQRMNALVEDYRKRSDKLVSDYRTHMAELTDKNRSRRDAYLEWIELKRSQKRLLLEELAERAETLLKEDIPSKTSSMISEEMRVELKKLRDGIAGEFRSMSSRTDKIYLHIASQLKRNPTAVSKKFAKALEELKNTLENTE</sequence>
<dbReference type="AlphaFoldDB" id="A0A9D2NM47"/>
<gene>
    <name evidence="3" type="ORF">H9758_09390</name>
</gene>